<feature type="transmembrane region" description="Helical" evidence="1">
    <location>
        <begin position="20"/>
        <end position="44"/>
    </location>
</feature>
<dbReference type="EMBL" id="CP036275">
    <property type="protein sequence ID" value="QDU39738.1"/>
    <property type="molecule type" value="Genomic_DNA"/>
</dbReference>
<dbReference type="AlphaFoldDB" id="A0A517ZB98"/>
<name>A0A517ZB98_9PLAN</name>
<dbReference type="KEGG" id="mri:Mal4_40850"/>
<sequence>MFESPVPYPLPQSPSLTNPYWSRATGAIALAAGCGLVSLVAIVLPGGGTAATITASLAAGAASIALVCGLVFAGMARQAQPHVDGLMRGETVADWTFSAETWNAFAERMQSSHITSPTVPRSLPPVIGLAICPTLAIAGLGWTIPFVLVAAGLITWGIIRLERQHGRRHYPLMDAPARILISRDVLATPGGILVWNGMSPRLVNVTLSRREELVFHIASHGHSRATRSEIVVPVPFERRVEARQVVAALCNRPLAELATASLA</sequence>
<keyword evidence="1" id="KW-0812">Transmembrane</keyword>
<protein>
    <submittedName>
        <fullName evidence="2">Uncharacterized protein</fullName>
    </submittedName>
</protein>
<evidence type="ECO:0000313" key="3">
    <source>
        <dbReference type="Proteomes" id="UP000320496"/>
    </source>
</evidence>
<organism evidence="2 3">
    <name type="scientific">Maioricimonas rarisocia</name>
    <dbReference type="NCBI Taxonomy" id="2528026"/>
    <lineage>
        <taxon>Bacteria</taxon>
        <taxon>Pseudomonadati</taxon>
        <taxon>Planctomycetota</taxon>
        <taxon>Planctomycetia</taxon>
        <taxon>Planctomycetales</taxon>
        <taxon>Planctomycetaceae</taxon>
        <taxon>Maioricimonas</taxon>
    </lineage>
</organism>
<accession>A0A517ZB98</accession>
<feature type="transmembrane region" description="Helical" evidence="1">
    <location>
        <begin position="56"/>
        <end position="76"/>
    </location>
</feature>
<dbReference type="Proteomes" id="UP000320496">
    <property type="component" value="Chromosome"/>
</dbReference>
<gene>
    <name evidence="2" type="ORF">Mal4_40850</name>
</gene>
<keyword evidence="1" id="KW-0472">Membrane</keyword>
<dbReference type="RefSeq" id="WP_145370891.1">
    <property type="nucleotide sequence ID" value="NZ_CP036275.1"/>
</dbReference>
<reference evidence="2 3" key="1">
    <citation type="submission" date="2019-02" db="EMBL/GenBank/DDBJ databases">
        <title>Deep-cultivation of Planctomycetes and their phenomic and genomic characterization uncovers novel biology.</title>
        <authorList>
            <person name="Wiegand S."/>
            <person name="Jogler M."/>
            <person name="Boedeker C."/>
            <person name="Pinto D."/>
            <person name="Vollmers J."/>
            <person name="Rivas-Marin E."/>
            <person name="Kohn T."/>
            <person name="Peeters S.H."/>
            <person name="Heuer A."/>
            <person name="Rast P."/>
            <person name="Oberbeckmann S."/>
            <person name="Bunk B."/>
            <person name="Jeske O."/>
            <person name="Meyerdierks A."/>
            <person name="Storesund J.E."/>
            <person name="Kallscheuer N."/>
            <person name="Luecker S."/>
            <person name="Lage O.M."/>
            <person name="Pohl T."/>
            <person name="Merkel B.J."/>
            <person name="Hornburger P."/>
            <person name="Mueller R.-W."/>
            <person name="Bruemmer F."/>
            <person name="Labrenz M."/>
            <person name="Spormann A.M."/>
            <person name="Op den Camp H."/>
            <person name="Overmann J."/>
            <person name="Amann R."/>
            <person name="Jetten M.S.M."/>
            <person name="Mascher T."/>
            <person name="Medema M.H."/>
            <person name="Devos D.P."/>
            <person name="Kaster A.-K."/>
            <person name="Ovreas L."/>
            <person name="Rohde M."/>
            <person name="Galperin M.Y."/>
            <person name="Jogler C."/>
        </authorList>
    </citation>
    <scope>NUCLEOTIDE SEQUENCE [LARGE SCALE GENOMIC DNA]</scope>
    <source>
        <strain evidence="2 3">Mal4</strain>
    </source>
</reference>
<proteinExistence type="predicted"/>
<feature type="transmembrane region" description="Helical" evidence="1">
    <location>
        <begin position="126"/>
        <end position="159"/>
    </location>
</feature>
<evidence type="ECO:0000313" key="2">
    <source>
        <dbReference type="EMBL" id="QDU39738.1"/>
    </source>
</evidence>
<keyword evidence="3" id="KW-1185">Reference proteome</keyword>
<evidence type="ECO:0000256" key="1">
    <source>
        <dbReference type="SAM" id="Phobius"/>
    </source>
</evidence>
<keyword evidence="1" id="KW-1133">Transmembrane helix</keyword>